<evidence type="ECO:0000313" key="3">
    <source>
        <dbReference type="Proteomes" id="UP000252731"/>
    </source>
</evidence>
<dbReference type="EMBL" id="QNSF01000013">
    <property type="protein sequence ID" value="RBP88794.1"/>
    <property type="molecule type" value="Genomic_DNA"/>
</dbReference>
<protein>
    <submittedName>
        <fullName evidence="2">Uncharacterized protein</fullName>
    </submittedName>
</protein>
<reference evidence="2 3" key="1">
    <citation type="submission" date="2018-06" db="EMBL/GenBank/DDBJ databases">
        <title>Freshwater and sediment microbial communities from various areas in North America, analyzing microbe dynamics in response to fracking.</title>
        <authorList>
            <person name="Lamendella R."/>
        </authorList>
    </citation>
    <scope>NUCLEOTIDE SEQUENCE [LARGE SCALE GENOMIC DNA]</scope>
    <source>
        <strain evidence="2 3">14_TX</strain>
    </source>
</reference>
<proteinExistence type="predicted"/>
<comment type="caution">
    <text evidence="2">The sequence shown here is derived from an EMBL/GenBank/DDBJ whole genome shotgun (WGS) entry which is preliminary data.</text>
</comment>
<sequence>MKRAGSFISFFIIFLGFFYFYTSQNPHSQTGADQHMGHGYVEIPKDHEIPAVSISVAPDGPDTWLLRLELLHFSFAPEKVGETHPSYNEGHAHLYINGEKISRLYGQYYHIGKLKEGKNEITVSLNSNNHGALMSRGKPVMASITIDVDR</sequence>
<gene>
    <name evidence="2" type="ORF">DFO70_113118</name>
</gene>
<keyword evidence="1" id="KW-0812">Transmembrane</keyword>
<keyword evidence="3" id="KW-1185">Reference proteome</keyword>
<keyword evidence="1" id="KW-1133">Transmembrane helix</keyword>
<organism evidence="2 3">
    <name type="scientific">Cytobacillus firmus</name>
    <name type="common">Bacillus firmus</name>
    <dbReference type="NCBI Taxonomy" id="1399"/>
    <lineage>
        <taxon>Bacteria</taxon>
        <taxon>Bacillati</taxon>
        <taxon>Bacillota</taxon>
        <taxon>Bacilli</taxon>
        <taxon>Bacillales</taxon>
        <taxon>Bacillaceae</taxon>
        <taxon>Cytobacillus</taxon>
    </lineage>
</organism>
<dbReference type="AlphaFoldDB" id="A0A366JNI1"/>
<evidence type="ECO:0000313" key="2">
    <source>
        <dbReference type="EMBL" id="RBP88794.1"/>
    </source>
</evidence>
<keyword evidence="1" id="KW-0472">Membrane</keyword>
<feature type="transmembrane region" description="Helical" evidence="1">
    <location>
        <begin position="6"/>
        <end position="22"/>
    </location>
</feature>
<name>A0A366JNI1_CYTFI</name>
<evidence type="ECO:0000256" key="1">
    <source>
        <dbReference type="SAM" id="Phobius"/>
    </source>
</evidence>
<accession>A0A366JNI1</accession>
<dbReference type="Proteomes" id="UP000252731">
    <property type="component" value="Unassembled WGS sequence"/>
</dbReference>